<protein>
    <submittedName>
        <fullName evidence="2">Uncharacterized protein</fullName>
    </submittedName>
</protein>
<evidence type="ECO:0000313" key="2">
    <source>
        <dbReference type="EMBL" id="MST98100.1"/>
    </source>
</evidence>
<dbReference type="AlphaFoldDB" id="A0A844G2Y0"/>
<feature type="transmembrane region" description="Helical" evidence="1">
    <location>
        <begin position="224"/>
        <end position="244"/>
    </location>
</feature>
<keyword evidence="1" id="KW-0812">Transmembrane</keyword>
<feature type="transmembrane region" description="Helical" evidence="1">
    <location>
        <begin position="42"/>
        <end position="59"/>
    </location>
</feature>
<dbReference type="EMBL" id="VUNS01000015">
    <property type="protein sequence ID" value="MST98100.1"/>
    <property type="molecule type" value="Genomic_DNA"/>
</dbReference>
<comment type="caution">
    <text evidence="2">The sequence shown here is derived from an EMBL/GenBank/DDBJ whole genome shotgun (WGS) entry which is preliminary data.</text>
</comment>
<name>A0A844G2Y0_9BACT</name>
<feature type="transmembrane region" description="Helical" evidence="1">
    <location>
        <begin position="71"/>
        <end position="93"/>
    </location>
</feature>
<feature type="transmembrane region" description="Helical" evidence="1">
    <location>
        <begin position="193"/>
        <end position="212"/>
    </location>
</feature>
<reference evidence="2 3" key="1">
    <citation type="submission" date="2019-08" db="EMBL/GenBank/DDBJ databases">
        <title>In-depth cultivation of the pig gut microbiome towards novel bacterial diversity and tailored functional studies.</title>
        <authorList>
            <person name="Wylensek D."/>
            <person name="Hitch T.C.A."/>
            <person name="Clavel T."/>
        </authorList>
    </citation>
    <scope>NUCLEOTIDE SEQUENCE [LARGE SCALE GENOMIC DNA]</scope>
    <source>
        <strain evidence="2 3">BBE-744-WT-12</strain>
    </source>
</reference>
<dbReference type="Proteomes" id="UP000435649">
    <property type="component" value="Unassembled WGS sequence"/>
</dbReference>
<feature type="transmembrane region" description="Helical" evidence="1">
    <location>
        <begin position="156"/>
        <end position="181"/>
    </location>
</feature>
<dbReference type="RefSeq" id="WP_154419247.1">
    <property type="nucleotide sequence ID" value="NZ_VUNS01000015.1"/>
</dbReference>
<proteinExistence type="predicted"/>
<keyword evidence="1" id="KW-1133">Transmembrane helix</keyword>
<accession>A0A844G2Y0</accession>
<gene>
    <name evidence="2" type="ORF">FYJ85_13735</name>
</gene>
<keyword evidence="1" id="KW-0472">Membrane</keyword>
<feature type="transmembrane region" description="Helical" evidence="1">
    <location>
        <begin position="121"/>
        <end position="144"/>
    </location>
</feature>
<evidence type="ECO:0000256" key="1">
    <source>
        <dbReference type="SAM" id="Phobius"/>
    </source>
</evidence>
<sequence>MKSFRDMLDIWKCNCYPAAAGLTVLLTAVGVAWNCERGRQVNLLLPALAVAMLVCGLFFSRGERYGKTGRFLALFLPLLVFSCLIGGFCVDYSEMPFTVNVEGRILQFGTSGRVYSDKARIVIRAVTLSVFFVAGLYGCLAGVAGRRIGKTTAVSIPAGVILFLFTGPLMAGISAALFLMLPSSRLDYMYIPYWSGFIPAIPALALWCVLLSGRGAKNSIRRALTDYGVMIAVSLLVFGAAYGMTVVRAWNALALAEKSGRKLSFAPPQDEEGAAAWRKLGRASADWIRYDDPERPRPEIPLESVYSWTNPDKNGISEEDKAFALAAIRTPEAAEFLAAVAELGKYPAFYSGEFDNIAHLSELNRVRSLMRKLCGIAAIHHYYGEHEQILPVLKLGLNISKAAAAGPPTTINGLVCIAVDSILADSIVSLGPDGPEHADDYREFLDYFNTDYSVPDDLELTADYLKRALERPEEMKYMFSDQKVPRLLRIFYISDLSGMVRERAEAQPQIGLLRNSAKLEYDGGGYVGEFVRALRKEKHRNGLFRTAVALKLYRSLHGAYPEHLDALVPGILPVLPADPVTGRPYEYRKDGDDFKLSYRVSPAGLESGIGSRVGY</sequence>
<evidence type="ECO:0000313" key="3">
    <source>
        <dbReference type="Proteomes" id="UP000435649"/>
    </source>
</evidence>
<keyword evidence="3" id="KW-1185">Reference proteome</keyword>
<organism evidence="2 3">
    <name type="scientific">Victivallis lenta</name>
    <dbReference type="NCBI Taxonomy" id="2606640"/>
    <lineage>
        <taxon>Bacteria</taxon>
        <taxon>Pseudomonadati</taxon>
        <taxon>Lentisphaerota</taxon>
        <taxon>Lentisphaeria</taxon>
        <taxon>Victivallales</taxon>
        <taxon>Victivallaceae</taxon>
        <taxon>Victivallis</taxon>
    </lineage>
</organism>